<sequence length="353" mass="40070">MATAAAGLLDWQPLFQLQSDNYQLREQNCLLQSQVTELLRWKEKALHHMVLMGPKRCKAHDDIQQAQQMKQKLQAVEKTLQERMVLEQATQRLEASETELRHQVDELTSANEELQAKLQCAQEQETIRTKQLEVLKELFQMHLEKLVAIRERVDGKPAGPTSVNVGEVNEGDEHAINTPRNDAQATCSGEDGDESGVSVITALTEISDKCATWLLELVAKTEADAKTKSSAHVLLQDEVQRLRDQVAALERDRQVSTQRQHELEQQAAALQTRKTQLEDDCAQLQAHYTSSAHLRASGSEQLRVLLTEIRYYLRLVRVEIRKKFGYVPEAIAHSHHWARILEALGGLEQVLRT</sequence>
<name>A0AAV2YQ33_9STRA</name>
<protein>
    <submittedName>
        <fullName evidence="3">Uncharacterized protein</fullName>
    </submittedName>
</protein>
<keyword evidence="1" id="KW-0175">Coiled coil</keyword>
<dbReference type="EMBL" id="DAKRPA010000175">
    <property type="protein sequence ID" value="DAZ96195.1"/>
    <property type="molecule type" value="Genomic_DNA"/>
</dbReference>
<gene>
    <name evidence="3" type="ORF">N0F65_012385</name>
</gene>
<dbReference type="Proteomes" id="UP001146120">
    <property type="component" value="Unassembled WGS sequence"/>
</dbReference>
<dbReference type="AlphaFoldDB" id="A0AAV2YQ33"/>
<accession>A0AAV2YQ33</accession>
<evidence type="ECO:0000256" key="2">
    <source>
        <dbReference type="SAM" id="MobiDB-lite"/>
    </source>
</evidence>
<feature type="compositionally biased region" description="Polar residues" evidence="2">
    <location>
        <begin position="178"/>
        <end position="187"/>
    </location>
</feature>
<evidence type="ECO:0000313" key="3">
    <source>
        <dbReference type="EMBL" id="DAZ96195.1"/>
    </source>
</evidence>
<feature type="coiled-coil region" evidence="1">
    <location>
        <begin position="63"/>
        <end position="124"/>
    </location>
</feature>
<evidence type="ECO:0000256" key="1">
    <source>
        <dbReference type="SAM" id="Coils"/>
    </source>
</evidence>
<evidence type="ECO:0000313" key="4">
    <source>
        <dbReference type="Proteomes" id="UP001146120"/>
    </source>
</evidence>
<proteinExistence type="predicted"/>
<comment type="caution">
    <text evidence="3">The sequence shown here is derived from an EMBL/GenBank/DDBJ whole genome shotgun (WGS) entry which is preliminary data.</text>
</comment>
<feature type="coiled-coil region" evidence="1">
    <location>
        <begin position="232"/>
        <end position="287"/>
    </location>
</feature>
<reference evidence="3" key="1">
    <citation type="submission" date="2022-11" db="EMBL/GenBank/DDBJ databases">
        <authorList>
            <person name="Morgan W.R."/>
            <person name="Tartar A."/>
        </authorList>
    </citation>
    <scope>NUCLEOTIDE SEQUENCE</scope>
    <source>
        <strain evidence="3">ARSEF 373</strain>
    </source>
</reference>
<keyword evidence="4" id="KW-1185">Reference proteome</keyword>
<feature type="region of interest" description="Disordered" evidence="2">
    <location>
        <begin position="172"/>
        <end position="191"/>
    </location>
</feature>
<reference evidence="3" key="2">
    <citation type="journal article" date="2023" name="Microbiol Resour">
        <title>Decontamination and Annotation of the Draft Genome Sequence of the Oomycete Lagenidium giganteum ARSEF 373.</title>
        <authorList>
            <person name="Morgan W.R."/>
            <person name="Tartar A."/>
        </authorList>
    </citation>
    <scope>NUCLEOTIDE SEQUENCE</scope>
    <source>
        <strain evidence="3">ARSEF 373</strain>
    </source>
</reference>
<organism evidence="3 4">
    <name type="scientific">Lagenidium giganteum</name>
    <dbReference type="NCBI Taxonomy" id="4803"/>
    <lineage>
        <taxon>Eukaryota</taxon>
        <taxon>Sar</taxon>
        <taxon>Stramenopiles</taxon>
        <taxon>Oomycota</taxon>
        <taxon>Peronosporomycetes</taxon>
        <taxon>Pythiales</taxon>
        <taxon>Pythiaceae</taxon>
    </lineage>
</organism>